<keyword evidence="6" id="KW-1185">Reference proteome</keyword>
<dbReference type="PANTHER" id="PTHR43537">
    <property type="entry name" value="TRANSCRIPTIONAL REGULATOR, GNTR FAMILY"/>
    <property type="match status" value="1"/>
</dbReference>
<comment type="caution">
    <text evidence="5">The sequence shown here is derived from an EMBL/GenBank/DDBJ whole genome shotgun (WGS) entry which is preliminary data.</text>
</comment>
<dbReference type="EMBL" id="VUNA01000005">
    <property type="protein sequence ID" value="MST70411.1"/>
    <property type="molecule type" value="Genomic_DNA"/>
</dbReference>
<feature type="domain" description="HTH gntR-type" evidence="4">
    <location>
        <begin position="112"/>
        <end position="180"/>
    </location>
</feature>
<dbReference type="SMART" id="SM00895">
    <property type="entry name" value="FCD"/>
    <property type="match status" value="1"/>
</dbReference>
<protein>
    <submittedName>
        <fullName evidence="5">FadR family transcriptional regulator</fullName>
    </submittedName>
</protein>
<dbReference type="PANTHER" id="PTHR43537:SF5">
    <property type="entry name" value="UXU OPERON TRANSCRIPTIONAL REGULATOR"/>
    <property type="match status" value="1"/>
</dbReference>
<reference evidence="5 6" key="1">
    <citation type="submission" date="2019-08" db="EMBL/GenBank/DDBJ databases">
        <title>In-depth cultivation of the pig gut microbiome towards novel bacterial diversity and tailored functional studies.</title>
        <authorList>
            <person name="Wylensek D."/>
            <person name="Hitch T.C.A."/>
            <person name="Clavel T."/>
        </authorList>
    </citation>
    <scope>NUCLEOTIDE SEQUENCE [LARGE SCALE GENOMIC DNA]</scope>
    <source>
        <strain evidence="5 6">WCA-MUC-591-APC-4B</strain>
    </source>
</reference>
<dbReference type="CDD" id="cd07377">
    <property type="entry name" value="WHTH_GntR"/>
    <property type="match status" value="1"/>
</dbReference>
<evidence type="ECO:0000256" key="3">
    <source>
        <dbReference type="ARBA" id="ARBA00023163"/>
    </source>
</evidence>
<sequence>MVEGKYNSVYKKDNIRQVRRTLKMTQKEFLEYFLMKENGKTAMSVATLSNLESKGGDRLNEVISAVSGRLQLDSMMFSLEPQEFLQNLETCLNSHQADEDLFYKSEKKGNISQLVNRLTMYFADEILEGRLKRGDQIESDRELAKKLNVGRSAVREALKVLDVLGMIDIRLGQGTYITSRETNFFSVPLSWSLFLDGTQVKSILQVRGALELRAVQLASQCEDKNKLDKLTDIYYRMQKTFQESKDTDNLQHALQETLNADIEFHTCIAECSGNPIILSMLTTIRNFLKRVSGTGMVDSEQLQAVVEEHQKLYGAIISGNVDAATQTMMKHLAASMARYKI</sequence>
<keyword evidence="1" id="KW-0805">Transcription regulation</keyword>
<dbReference type="PROSITE" id="PS50949">
    <property type="entry name" value="HTH_GNTR"/>
    <property type="match status" value="1"/>
</dbReference>
<keyword evidence="2" id="KW-0238">DNA-binding</keyword>
<keyword evidence="3" id="KW-0804">Transcription</keyword>
<evidence type="ECO:0000256" key="2">
    <source>
        <dbReference type="ARBA" id="ARBA00023125"/>
    </source>
</evidence>
<dbReference type="Pfam" id="PF07729">
    <property type="entry name" value="FCD"/>
    <property type="match status" value="1"/>
</dbReference>
<dbReference type="InterPro" id="IPR011711">
    <property type="entry name" value="GntR_C"/>
</dbReference>
<dbReference type="InterPro" id="IPR036388">
    <property type="entry name" value="WH-like_DNA-bd_sf"/>
</dbReference>
<dbReference type="GO" id="GO:0003700">
    <property type="term" value="F:DNA-binding transcription factor activity"/>
    <property type="evidence" value="ECO:0007669"/>
    <property type="project" value="InterPro"/>
</dbReference>
<dbReference type="SUPFAM" id="SSF48008">
    <property type="entry name" value="GntR ligand-binding domain-like"/>
    <property type="match status" value="1"/>
</dbReference>
<organism evidence="5 6">
    <name type="scientific">Mogibacterium kristiansenii</name>
    <dbReference type="NCBI Taxonomy" id="2606708"/>
    <lineage>
        <taxon>Bacteria</taxon>
        <taxon>Bacillati</taxon>
        <taxon>Bacillota</taxon>
        <taxon>Clostridia</taxon>
        <taxon>Peptostreptococcales</taxon>
        <taxon>Anaerovoracaceae</taxon>
        <taxon>Mogibacterium</taxon>
    </lineage>
</organism>
<dbReference type="AlphaFoldDB" id="A0A6N7XLF4"/>
<accession>A0A6N7XLF4</accession>
<dbReference type="InterPro" id="IPR008920">
    <property type="entry name" value="TF_FadR/GntR_C"/>
</dbReference>
<gene>
    <name evidence="5" type="ORF">FYJ65_03500</name>
</gene>
<evidence type="ECO:0000256" key="1">
    <source>
        <dbReference type="ARBA" id="ARBA00023015"/>
    </source>
</evidence>
<dbReference type="GO" id="GO:0003677">
    <property type="term" value="F:DNA binding"/>
    <property type="evidence" value="ECO:0007669"/>
    <property type="project" value="UniProtKB-KW"/>
</dbReference>
<dbReference type="Gene3D" id="1.10.10.10">
    <property type="entry name" value="Winged helix-like DNA-binding domain superfamily/Winged helix DNA-binding domain"/>
    <property type="match status" value="1"/>
</dbReference>
<dbReference type="PRINTS" id="PR00035">
    <property type="entry name" value="HTHGNTR"/>
</dbReference>
<evidence type="ECO:0000313" key="6">
    <source>
        <dbReference type="Proteomes" id="UP000469424"/>
    </source>
</evidence>
<dbReference type="Gene3D" id="1.20.120.530">
    <property type="entry name" value="GntR ligand-binding domain-like"/>
    <property type="match status" value="1"/>
</dbReference>
<name>A0A6N7XLF4_9FIRM</name>
<dbReference type="Pfam" id="PF00392">
    <property type="entry name" value="GntR"/>
    <property type="match status" value="1"/>
</dbReference>
<evidence type="ECO:0000313" key="5">
    <source>
        <dbReference type="EMBL" id="MST70411.1"/>
    </source>
</evidence>
<dbReference type="Proteomes" id="UP000469424">
    <property type="component" value="Unassembled WGS sequence"/>
</dbReference>
<proteinExistence type="predicted"/>
<dbReference type="InterPro" id="IPR000524">
    <property type="entry name" value="Tscrpt_reg_HTH_GntR"/>
</dbReference>
<dbReference type="SUPFAM" id="SSF46785">
    <property type="entry name" value="Winged helix' DNA-binding domain"/>
    <property type="match status" value="1"/>
</dbReference>
<dbReference type="SMART" id="SM00345">
    <property type="entry name" value="HTH_GNTR"/>
    <property type="match status" value="1"/>
</dbReference>
<evidence type="ECO:0000259" key="4">
    <source>
        <dbReference type="PROSITE" id="PS50949"/>
    </source>
</evidence>
<dbReference type="InterPro" id="IPR036390">
    <property type="entry name" value="WH_DNA-bd_sf"/>
</dbReference>